<dbReference type="InterPro" id="IPR038296">
    <property type="entry name" value="ParD_sf"/>
</dbReference>
<accession>A0ABS5EVN6</accession>
<sequence>MTLTPEQERFAAEAVAQGLFRDLNEVVRAGIDLVRRAQAERAAFIASLEAAEAEGERDGFLDAEDVHAEISAMIEEMARTPR</sequence>
<dbReference type="Pfam" id="PF03693">
    <property type="entry name" value="ParD_antitoxin"/>
    <property type="match status" value="1"/>
</dbReference>
<evidence type="ECO:0000313" key="1">
    <source>
        <dbReference type="EMBL" id="MBR0664360.1"/>
    </source>
</evidence>
<dbReference type="RefSeq" id="WP_211851963.1">
    <property type="nucleotide sequence ID" value="NZ_JAAGBB010000008.1"/>
</dbReference>
<keyword evidence="2" id="KW-1185">Reference proteome</keyword>
<comment type="caution">
    <text evidence="1">The sequence shown here is derived from an EMBL/GenBank/DDBJ whole genome shotgun (WGS) entry which is preliminary data.</text>
</comment>
<gene>
    <name evidence="1" type="ORF">GXW71_08325</name>
</gene>
<dbReference type="Gene3D" id="6.10.10.120">
    <property type="entry name" value="Antitoxin ParD1-like"/>
    <property type="match status" value="1"/>
</dbReference>
<dbReference type="EMBL" id="JAAGBB010000008">
    <property type="protein sequence ID" value="MBR0664360.1"/>
    <property type="molecule type" value="Genomic_DNA"/>
</dbReference>
<name>A0ABS5EVN6_9PROT</name>
<protein>
    <submittedName>
        <fullName evidence="1">Type II toxin-antitoxin system ParD family antitoxin</fullName>
    </submittedName>
</protein>
<evidence type="ECO:0000313" key="2">
    <source>
        <dbReference type="Proteomes" id="UP001196870"/>
    </source>
</evidence>
<reference evidence="2" key="1">
    <citation type="journal article" date="2021" name="Syst. Appl. Microbiol.">
        <title>Roseomonas hellenica sp. nov., isolated from roots of wild-growing Alkanna tinctoria.</title>
        <authorList>
            <person name="Rat A."/>
            <person name="Naranjo H.D."/>
            <person name="Lebbe L."/>
            <person name="Cnockaert M."/>
            <person name="Krigas N."/>
            <person name="Grigoriadou K."/>
            <person name="Maloupa E."/>
            <person name="Willems A."/>
        </authorList>
    </citation>
    <scope>NUCLEOTIDE SEQUENCE [LARGE SCALE GENOMIC DNA]</scope>
    <source>
        <strain evidence="2">LMG 31523</strain>
    </source>
</reference>
<proteinExistence type="predicted"/>
<dbReference type="InterPro" id="IPR022789">
    <property type="entry name" value="ParD"/>
</dbReference>
<dbReference type="Proteomes" id="UP001196870">
    <property type="component" value="Unassembled WGS sequence"/>
</dbReference>
<organism evidence="1 2">
    <name type="scientific">Plastoroseomonas hellenica</name>
    <dbReference type="NCBI Taxonomy" id="2687306"/>
    <lineage>
        <taxon>Bacteria</taxon>
        <taxon>Pseudomonadati</taxon>
        <taxon>Pseudomonadota</taxon>
        <taxon>Alphaproteobacteria</taxon>
        <taxon>Acetobacterales</taxon>
        <taxon>Acetobacteraceae</taxon>
        <taxon>Plastoroseomonas</taxon>
    </lineage>
</organism>